<sequence>MDRSIPYVSKKIHSFSIVLHDLKCEIQGRSYVIVRVSNSSKNNSPSDFSRLGSAVGVKGGCDLWKEAYLSCTEQLPLDFPSQEGGRAVLDISINFTCALGMD</sequence>
<accession>A0A9J5XVC1</accession>
<evidence type="ECO:0000313" key="2">
    <source>
        <dbReference type="Proteomes" id="UP000824120"/>
    </source>
</evidence>
<protein>
    <submittedName>
        <fullName evidence="1">Uncharacterized protein</fullName>
    </submittedName>
</protein>
<dbReference type="Proteomes" id="UP000824120">
    <property type="component" value="Chromosome 8"/>
</dbReference>
<proteinExistence type="predicted"/>
<gene>
    <name evidence="1" type="ORF">H5410_041650</name>
</gene>
<comment type="caution">
    <text evidence="1">The sequence shown here is derived from an EMBL/GenBank/DDBJ whole genome shotgun (WGS) entry which is preliminary data.</text>
</comment>
<dbReference type="AlphaFoldDB" id="A0A9J5XVC1"/>
<reference evidence="1 2" key="1">
    <citation type="submission" date="2020-09" db="EMBL/GenBank/DDBJ databases">
        <title>De no assembly of potato wild relative species, Solanum commersonii.</title>
        <authorList>
            <person name="Cho K."/>
        </authorList>
    </citation>
    <scope>NUCLEOTIDE SEQUENCE [LARGE SCALE GENOMIC DNA]</scope>
    <source>
        <strain evidence="1">LZ3.2</strain>
        <tissue evidence="1">Leaf</tissue>
    </source>
</reference>
<dbReference type="EMBL" id="JACXVP010000008">
    <property type="protein sequence ID" value="KAG5591136.1"/>
    <property type="molecule type" value="Genomic_DNA"/>
</dbReference>
<evidence type="ECO:0000313" key="1">
    <source>
        <dbReference type="EMBL" id="KAG5591136.1"/>
    </source>
</evidence>
<name>A0A9J5XVC1_SOLCO</name>
<keyword evidence="2" id="KW-1185">Reference proteome</keyword>
<organism evidence="1 2">
    <name type="scientific">Solanum commersonii</name>
    <name type="common">Commerson's wild potato</name>
    <name type="synonym">Commerson's nightshade</name>
    <dbReference type="NCBI Taxonomy" id="4109"/>
    <lineage>
        <taxon>Eukaryota</taxon>
        <taxon>Viridiplantae</taxon>
        <taxon>Streptophyta</taxon>
        <taxon>Embryophyta</taxon>
        <taxon>Tracheophyta</taxon>
        <taxon>Spermatophyta</taxon>
        <taxon>Magnoliopsida</taxon>
        <taxon>eudicotyledons</taxon>
        <taxon>Gunneridae</taxon>
        <taxon>Pentapetalae</taxon>
        <taxon>asterids</taxon>
        <taxon>lamiids</taxon>
        <taxon>Solanales</taxon>
        <taxon>Solanaceae</taxon>
        <taxon>Solanoideae</taxon>
        <taxon>Solaneae</taxon>
        <taxon>Solanum</taxon>
    </lineage>
</organism>